<evidence type="ECO:0000313" key="6">
    <source>
        <dbReference type="Proteomes" id="UP001461498"/>
    </source>
</evidence>
<dbReference type="GO" id="GO:0004467">
    <property type="term" value="F:long-chain fatty acid-CoA ligase activity"/>
    <property type="evidence" value="ECO:0007669"/>
    <property type="project" value="TreeGrafter"/>
</dbReference>
<evidence type="ECO:0000256" key="2">
    <source>
        <dbReference type="ARBA" id="ARBA00023140"/>
    </source>
</evidence>
<evidence type="ECO:0000256" key="1">
    <source>
        <dbReference type="ARBA" id="ARBA00004275"/>
    </source>
</evidence>
<dbReference type="Gene3D" id="3.30.300.30">
    <property type="match status" value="1"/>
</dbReference>
<protein>
    <submittedName>
        <fullName evidence="5">Uncharacterized protein</fullName>
    </submittedName>
</protein>
<dbReference type="SUPFAM" id="SSF56801">
    <property type="entry name" value="Acetyl-CoA synthetase-like"/>
    <property type="match status" value="1"/>
</dbReference>
<dbReference type="InterPro" id="IPR042099">
    <property type="entry name" value="ANL_N_sf"/>
</dbReference>
<comment type="caution">
    <text evidence="5">The sequence shown here is derived from an EMBL/GenBank/DDBJ whole genome shotgun (WGS) entry which is preliminary data.</text>
</comment>
<dbReference type="InterPro" id="IPR045851">
    <property type="entry name" value="AMP-bd_C_sf"/>
</dbReference>
<dbReference type="AlphaFoldDB" id="A0AAW1DT67"/>
<dbReference type="Pfam" id="PF13193">
    <property type="entry name" value="AMP-binding_C"/>
    <property type="match status" value="1"/>
</dbReference>
<dbReference type="Gene3D" id="3.40.50.12780">
    <property type="entry name" value="N-terminal domain of ligase-like"/>
    <property type="match status" value="1"/>
</dbReference>
<dbReference type="InterPro" id="IPR025110">
    <property type="entry name" value="AMP-bd_C"/>
</dbReference>
<dbReference type="Pfam" id="PF00501">
    <property type="entry name" value="AMP-binding"/>
    <property type="match status" value="2"/>
</dbReference>
<gene>
    <name evidence="5" type="ORF">O3M35_001258</name>
</gene>
<feature type="domain" description="AMP-binding enzyme C-terminal" evidence="4">
    <location>
        <begin position="425"/>
        <end position="495"/>
    </location>
</feature>
<comment type="subcellular location">
    <subcellularLocation>
        <location evidence="1">Peroxisome</location>
    </subcellularLocation>
</comment>
<name>A0AAW1DT67_9HEMI</name>
<sequence length="518" mass="57350">MMHQCLRSALRYYSIVVRSPLSQNNKSQMNNIYEQVWSGLSEYGDRVALSCLQTGKSIKYSKLKELSTNMAYWLQENTTVEDHTPKVATVLPNSIELAISALGALEGGVPIELLNPDYTSVELSVALSVGKPKFVITTSDRVHKLLEAMSLSEVNVKIVTVDDEITFSKVIDFDELIRERGEVNKERTKQGGIVMYNDGEARKISEKNIIANCLQISQPELSPLEPGDKMAGVIPMWNCHGLTHTLLRGLKSGAEIVTMPRSQPSQILNVVNKNKINVLPALSSMIDWLSNCNKEALAGLKCITVSGRPSSLADRLGSIFRGEILHTYGPAEGPLLFQQRRGAVRRPGSVGQLLPETEARITGPDGSHDLPHNVIGELWVRGPQLGDGELWTSTGDQGYYDKDGWFYITDQAEMNVDGLKISPTELESVLKEYENILEAAVFIADKQLIAAIVPSDPYHPPSCKDLNLHLGNKLAPYKHINDVVIMSSLPKDKTGQVDRKHLSKNYNSNREMASLNYI</sequence>
<evidence type="ECO:0000259" key="4">
    <source>
        <dbReference type="Pfam" id="PF13193"/>
    </source>
</evidence>
<reference evidence="5 6" key="1">
    <citation type="submission" date="2022-12" db="EMBL/GenBank/DDBJ databases">
        <title>Chromosome-level genome assembly of true bugs.</title>
        <authorList>
            <person name="Ma L."/>
            <person name="Li H."/>
        </authorList>
    </citation>
    <scope>NUCLEOTIDE SEQUENCE [LARGE SCALE GENOMIC DNA]</scope>
    <source>
        <strain evidence="5">Lab_2022b</strain>
    </source>
</reference>
<evidence type="ECO:0000313" key="5">
    <source>
        <dbReference type="EMBL" id="KAK9512958.1"/>
    </source>
</evidence>
<dbReference type="EMBL" id="JAPXFL010000001">
    <property type="protein sequence ID" value="KAK9512958.1"/>
    <property type="molecule type" value="Genomic_DNA"/>
</dbReference>
<keyword evidence="6" id="KW-1185">Reference proteome</keyword>
<dbReference type="GO" id="GO:0046949">
    <property type="term" value="P:fatty-acyl-CoA biosynthetic process"/>
    <property type="evidence" value="ECO:0007669"/>
    <property type="project" value="TreeGrafter"/>
</dbReference>
<feature type="domain" description="AMP-dependent synthetase/ligase" evidence="3">
    <location>
        <begin position="204"/>
        <end position="386"/>
    </location>
</feature>
<dbReference type="PANTHER" id="PTHR24096:SF353">
    <property type="entry name" value="GH16244P-RELATED"/>
    <property type="match status" value="1"/>
</dbReference>
<organism evidence="5 6">
    <name type="scientific">Rhynocoris fuscipes</name>
    <dbReference type="NCBI Taxonomy" id="488301"/>
    <lineage>
        <taxon>Eukaryota</taxon>
        <taxon>Metazoa</taxon>
        <taxon>Ecdysozoa</taxon>
        <taxon>Arthropoda</taxon>
        <taxon>Hexapoda</taxon>
        <taxon>Insecta</taxon>
        <taxon>Pterygota</taxon>
        <taxon>Neoptera</taxon>
        <taxon>Paraneoptera</taxon>
        <taxon>Hemiptera</taxon>
        <taxon>Heteroptera</taxon>
        <taxon>Panheteroptera</taxon>
        <taxon>Cimicomorpha</taxon>
        <taxon>Reduviidae</taxon>
        <taxon>Harpactorinae</taxon>
        <taxon>Harpactorini</taxon>
        <taxon>Rhynocoris</taxon>
    </lineage>
</organism>
<dbReference type="InterPro" id="IPR000873">
    <property type="entry name" value="AMP-dep_synth/lig_dom"/>
</dbReference>
<feature type="domain" description="AMP-dependent synthetase/ligase" evidence="3">
    <location>
        <begin position="42"/>
        <end position="178"/>
    </location>
</feature>
<dbReference type="Proteomes" id="UP001461498">
    <property type="component" value="Unassembled WGS sequence"/>
</dbReference>
<dbReference type="PANTHER" id="PTHR24096">
    <property type="entry name" value="LONG-CHAIN-FATTY-ACID--COA LIGASE"/>
    <property type="match status" value="1"/>
</dbReference>
<evidence type="ECO:0000259" key="3">
    <source>
        <dbReference type="Pfam" id="PF00501"/>
    </source>
</evidence>
<dbReference type="GO" id="GO:0005777">
    <property type="term" value="C:peroxisome"/>
    <property type="evidence" value="ECO:0007669"/>
    <property type="project" value="UniProtKB-SubCell"/>
</dbReference>
<proteinExistence type="predicted"/>
<accession>A0AAW1DT67</accession>
<keyword evidence="2" id="KW-0576">Peroxisome</keyword>